<feature type="compositionally biased region" description="Polar residues" evidence="2">
    <location>
        <begin position="139"/>
        <end position="151"/>
    </location>
</feature>
<gene>
    <name evidence="3" type="ORF">KP79_PYT02985</name>
</gene>
<reference evidence="3 4" key="1">
    <citation type="journal article" date="2017" name="Nat. Ecol. Evol.">
        <title>Scallop genome provides insights into evolution of bilaterian karyotype and development.</title>
        <authorList>
            <person name="Wang S."/>
            <person name="Zhang J."/>
            <person name="Jiao W."/>
            <person name="Li J."/>
            <person name="Xun X."/>
            <person name="Sun Y."/>
            <person name="Guo X."/>
            <person name="Huan P."/>
            <person name="Dong B."/>
            <person name="Zhang L."/>
            <person name="Hu X."/>
            <person name="Sun X."/>
            <person name="Wang J."/>
            <person name="Zhao C."/>
            <person name="Wang Y."/>
            <person name="Wang D."/>
            <person name="Huang X."/>
            <person name="Wang R."/>
            <person name="Lv J."/>
            <person name="Li Y."/>
            <person name="Zhang Z."/>
            <person name="Liu B."/>
            <person name="Lu W."/>
            <person name="Hui Y."/>
            <person name="Liang J."/>
            <person name="Zhou Z."/>
            <person name="Hou R."/>
            <person name="Li X."/>
            <person name="Liu Y."/>
            <person name="Li H."/>
            <person name="Ning X."/>
            <person name="Lin Y."/>
            <person name="Zhao L."/>
            <person name="Xing Q."/>
            <person name="Dou J."/>
            <person name="Li Y."/>
            <person name="Mao J."/>
            <person name="Guo H."/>
            <person name="Dou H."/>
            <person name="Li T."/>
            <person name="Mu C."/>
            <person name="Jiang W."/>
            <person name="Fu Q."/>
            <person name="Fu X."/>
            <person name="Miao Y."/>
            <person name="Liu J."/>
            <person name="Yu Q."/>
            <person name="Li R."/>
            <person name="Liao H."/>
            <person name="Li X."/>
            <person name="Kong Y."/>
            <person name="Jiang Z."/>
            <person name="Chourrout D."/>
            <person name="Li R."/>
            <person name="Bao Z."/>
        </authorList>
    </citation>
    <scope>NUCLEOTIDE SEQUENCE [LARGE SCALE GENOMIC DNA]</scope>
    <source>
        <strain evidence="3 4">PY_sf001</strain>
    </source>
</reference>
<protein>
    <submittedName>
        <fullName evidence="3">Uncharacterized protein</fullName>
    </submittedName>
</protein>
<dbReference type="Proteomes" id="UP000242188">
    <property type="component" value="Unassembled WGS sequence"/>
</dbReference>
<evidence type="ECO:0000313" key="4">
    <source>
        <dbReference type="Proteomes" id="UP000242188"/>
    </source>
</evidence>
<proteinExistence type="predicted"/>
<accession>A0A210PJN5</accession>
<organism evidence="3 4">
    <name type="scientific">Mizuhopecten yessoensis</name>
    <name type="common">Japanese scallop</name>
    <name type="synonym">Patinopecten yessoensis</name>
    <dbReference type="NCBI Taxonomy" id="6573"/>
    <lineage>
        <taxon>Eukaryota</taxon>
        <taxon>Metazoa</taxon>
        <taxon>Spiralia</taxon>
        <taxon>Lophotrochozoa</taxon>
        <taxon>Mollusca</taxon>
        <taxon>Bivalvia</taxon>
        <taxon>Autobranchia</taxon>
        <taxon>Pteriomorphia</taxon>
        <taxon>Pectinida</taxon>
        <taxon>Pectinoidea</taxon>
        <taxon>Pectinidae</taxon>
        <taxon>Mizuhopecten</taxon>
    </lineage>
</organism>
<dbReference type="InterPro" id="IPR011042">
    <property type="entry name" value="6-blade_b-propeller_TolB-like"/>
</dbReference>
<evidence type="ECO:0000313" key="3">
    <source>
        <dbReference type="EMBL" id="OWF36697.1"/>
    </source>
</evidence>
<feature type="coiled-coil region" evidence="1">
    <location>
        <begin position="217"/>
        <end position="244"/>
    </location>
</feature>
<name>A0A210PJN5_MIZYE</name>
<feature type="compositionally biased region" description="Basic and acidic residues" evidence="2">
    <location>
        <begin position="122"/>
        <end position="136"/>
    </location>
</feature>
<evidence type="ECO:0000256" key="2">
    <source>
        <dbReference type="SAM" id="MobiDB-lite"/>
    </source>
</evidence>
<dbReference type="AlphaFoldDB" id="A0A210PJN5"/>
<dbReference type="Gene3D" id="2.120.10.30">
    <property type="entry name" value="TolB, C-terminal domain"/>
    <property type="match status" value="1"/>
</dbReference>
<feature type="region of interest" description="Disordered" evidence="2">
    <location>
        <begin position="114"/>
        <end position="159"/>
    </location>
</feature>
<evidence type="ECO:0000256" key="1">
    <source>
        <dbReference type="SAM" id="Coils"/>
    </source>
</evidence>
<comment type="caution">
    <text evidence="3">The sequence shown here is derived from an EMBL/GenBank/DDBJ whole genome shotgun (WGS) entry which is preliminary data.</text>
</comment>
<feature type="region of interest" description="Disordered" evidence="2">
    <location>
        <begin position="310"/>
        <end position="329"/>
    </location>
</feature>
<dbReference type="EMBL" id="NEDP02076484">
    <property type="protein sequence ID" value="OWF36697.1"/>
    <property type="molecule type" value="Genomic_DNA"/>
</dbReference>
<sequence length="634" mass="70545">MPKTVNLMTFPNDNEDTNKLAASWDVSTENTFDNIIPECTLLNLSGNSETNETHHKTYCGLETNMSDSLDKYFIGDLFKKSSDLDSETRPRLYTPAFSTCIKGIEAVKSANSVDLPTLPGEKQNKSDGLEVVDSKKSITHLTNTPSQSSKPNKMKSDSARFKRSRLILTDCFGENSLYTLDHMNPKLTVENVQDSDTESEETDDIWDTPTPRQHYVYLKKLRELEQEVNQIEQLQKDISSTETLKISNIHRPKFSSQRSLSDSDIYISLDFEDNMVGQDIPKEGIVVQSDNHDMKKTASIDNINRWTKKVGSSTTKHDPPSMGASSSFENIKTKPTKLCGRITKRDKDNSDGTSQKLSIKEDARAELSCPCERPCGHVERLATTQGGFIYVSFKQCSWVSLYDNKYERVYQFDTPGRVDSLAVSSTGVLYVSCPYQKKICMLSSNLQLTVLHSFIKLYPRGVAVSPDDGTLVVCMASTAEGYSMPGPSKNSCLMRFQGEIPNKAGQIVNKRNHFGYPVKVIINMNGFILVSDFGLRCLFVLDKGGNMLQTFPLLGGVPLWHIHALTSNSVSSFYVVQGGAGTLSITRLGEYLGTFEETSTSTKYERLVKRTVETASMNTEGQIVLASGNVITLV</sequence>
<keyword evidence="1" id="KW-0175">Coiled coil</keyword>
<keyword evidence="4" id="KW-1185">Reference proteome</keyword>
<dbReference type="SUPFAM" id="SSF63829">
    <property type="entry name" value="Calcium-dependent phosphotriesterase"/>
    <property type="match status" value="1"/>
</dbReference>